<sequence length="162" mass="19041">MKIFIITFALLSILISCNYSQMSIEKEDKPMYWETLKIESRSQTIIINRYEEYGVRDTCDFEEVKINEFVIEYKPINRGQEYFNISQQEKDSLFKYIYDIVTNPIYTEQFATCYAGNISIGFSIGNTSQICKYNSVGNWTTISPSTKRLYSLLKEKTKIPEF</sequence>
<dbReference type="EMBL" id="FLUM01000001">
    <property type="protein sequence ID" value="SBV92602.1"/>
    <property type="molecule type" value="Genomic_DNA"/>
</dbReference>
<dbReference type="AlphaFoldDB" id="A0A212IZH3"/>
<accession>A0A212IZH3</accession>
<dbReference type="PROSITE" id="PS51257">
    <property type="entry name" value="PROKAR_LIPOPROTEIN"/>
    <property type="match status" value="1"/>
</dbReference>
<protein>
    <recommendedName>
        <fullName evidence="2">Lipoprotein</fullName>
    </recommendedName>
</protein>
<reference evidence="1" key="1">
    <citation type="submission" date="2016-04" db="EMBL/GenBank/DDBJ databases">
        <authorList>
            <person name="Evans L.H."/>
            <person name="Alamgir A."/>
            <person name="Owens N."/>
            <person name="Weber N.D."/>
            <person name="Virtaneva K."/>
            <person name="Barbian K."/>
            <person name="Babar A."/>
            <person name="Rosenke K."/>
        </authorList>
    </citation>
    <scope>NUCLEOTIDE SEQUENCE</scope>
    <source>
        <strain evidence="1">86-1</strain>
    </source>
</reference>
<proteinExistence type="predicted"/>
<evidence type="ECO:0008006" key="2">
    <source>
        <dbReference type="Google" id="ProtNLM"/>
    </source>
</evidence>
<evidence type="ECO:0000313" key="1">
    <source>
        <dbReference type="EMBL" id="SBV92602.1"/>
    </source>
</evidence>
<organism evidence="1">
    <name type="scientific">uncultured Dysgonomonas sp</name>
    <dbReference type="NCBI Taxonomy" id="206096"/>
    <lineage>
        <taxon>Bacteria</taxon>
        <taxon>Pseudomonadati</taxon>
        <taxon>Bacteroidota</taxon>
        <taxon>Bacteroidia</taxon>
        <taxon>Bacteroidales</taxon>
        <taxon>Dysgonomonadaceae</taxon>
        <taxon>Dysgonomonas</taxon>
        <taxon>environmental samples</taxon>
    </lineage>
</organism>
<dbReference type="RefSeq" id="WP_296938541.1">
    <property type="nucleotide sequence ID" value="NZ_LT599032.1"/>
</dbReference>
<name>A0A212IZH3_9BACT</name>
<gene>
    <name evidence="1" type="ORF">KL86DYS1_10652</name>
</gene>